<dbReference type="EMBL" id="CP093350">
    <property type="protein sequence ID" value="WOH11242.1"/>
    <property type="molecule type" value="Genomic_DNA"/>
</dbReference>
<evidence type="ECO:0000313" key="2">
    <source>
        <dbReference type="Proteomes" id="UP000077755"/>
    </source>
</evidence>
<dbReference type="AlphaFoldDB" id="A0AAF1BBR1"/>
<reference evidence="1" key="1">
    <citation type="journal article" date="2016" name="Nat. Genet.">
        <title>A high-quality carrot genome assembly provides new insights into carotenoid accumulation and asterid genome evolution.</title>
        <authorList>
            <person name="Iorizzo M."/>
            <person name="Ellison S."/>
            <person name="Senalik D."/>
            <person name="Zeng P."/>
            <person name="Satapoomin P."/>
            <person name="Huang J."/>
            <person name="Bowman M."/>
            <person name="Iovene M."/>
            <person name="Sanseverino W."/>
            <person name="Cavagnaro P."/>
            <person name="Yildiz M."/>
            <person name="Macko-Podgorni A."/>
            <person name="Moranska E."/>
            <person name="Grzebelus E."/>
            <person name="Grzebelus D."/>
            <person name="Ashrafi H."/>
            <person name="Zheng Z."/>
            <person name="Cheng S."/>
            <person name="Spooner D."/>
            <person name="Van Deynze A."/>
            <person name="Simon P."/>
        </authorList>
    </citation>
    <scope>NUCLEOTIDE SEQUENCE</scope>
    <source>
        <tissue evidence="1">Leaf</tissue>
    </source>
</reference>
<organism evidence="1 2">
    <name type="scientific">Daucus carota subsp. sativus</name>
    <name type="common">Carrot</name>
    <dbReference type="NCBI Taxonomy" id="79200"/>
    <lineage>
        <taxon>Eukaryota</taxon>
        <taxon>Viridiplantae</taxon>
        <taxon>Streptophyta</taxon>
        <taxon>Embryophyta</taxon>
        <taxon>Tracheophyta</taxon>
        <taxon>Spermatophyta</taxon>
        <taxon>Magnoliopsida</taxon>
        <taxon>eudicotyledons</taxon>
        <taxon>Gunneridae</taxon>
        <taxon>Pentapetalae</taxon>
        <taxon>asterids</taxon>
        <taxon>campanulids</taxon>
        <taxon>Apiales</taxon>
        <taxon>Apiaceae</taxon>
        <taxon>Apioideae</taxon>
        <taxon>Scandiceae</taxon>
        <taxon>Daucinae</taxon>
        <taxon>Daucus</taxon>
        <taxon>Daucus sect. Daucus</taxon>
    </lineage>
</organism>
<name>A0AAF1BBR1_DAUCS</name>
<protein>
    <submittedName>
        <fullName evidence="1">Uncharacterized protein</fullName>
    </submittedName>
</protein>
<keyword evidence="2" id="KW-1185">Reference proteome</keyword>
<accession>A0AAF1BBR1</accession>
<reference evidence="1" key="2">
    <citation type="submission" date="2022-03" db="EMBL/GenBank/DDBJ databases">
        <title>Draft title - Genomic analysis of global carrot germplasm unveils the trajectory of domestication and the origin of high carotenoid orange carrot.</title>
        <authorList>
            <person name="Iorizzo M."/>
            <person name="Ellison S."/>
            <person name="Senalik D."/>
            <person name="Macko-Podgorni A."/>
            <person name="Grzebelus D."/>
            <person name="Bostan H."/>
            <person name="Rolling W."/>
            <person name="Curaba J."/>
            <person name="Simon P."/>
        </authorList>
    </citation>
    <scope>NUCLEOTIDE SEQUENCE</scope>
    <source>
        <tissue evidence="1">Leaf</tissue>
    </source>
</reference>
<evidence type="ECO:0000313" key="1">
    <source>
        <dbReference type="EMBL" id="WOH11242.1"/>
    </source>
</evidence>
<gene>
    <name evidence="1" type="ORF">DCAR_0830722</name>
</gene>
<dbReference type="Proteomes" id="UP000077755">
    <property type="component" value="Chromosome 8"/>
</dbReference>
<sequence>MSTRHRDNELAHSEIGCSYSRCSWTKGKCQCYFLSHVRV</sequence>
<proteinExistence type="predicted"/>